<accession>A0A7C8MHC9</accession>
<feature type="compositionally biased region" description="Low complexity" evidence="1">
    <location>
        <begin position="485"/>
        <end position="497"/>
    </location>
</feature>
<feature type="compositionally biased region" description="Basic and acidic residues" evidence="1">
    <location>
        <begin position="66"/>
        <end position="75"/>
    </location>
</feature>
<feature type="region of interest" description="Disordered" evidence="1">
    <location>
        <begin position="348"/>
        <end position="389"/>
    </location>
</feature>
<dbReference type="AlphaFoldDB" id="A0A7C8MHC9"/>
<proteinExistence type="predicted"/>
<evidence type="ECO:0000256" key="1">
    <source>
        <dbReference type="SAM" id="MobiDB-lite"/>
    </source>
</evidence>
<evidence type="ECO:0000313" key="3">
    <source>
        <dbReference type="Proteomes" id="UP000481861"/>
    </source>
</evidence>
<sequence>MSGSGVNRAVTTDGGLYNRLRRPDDYAATASNASPPEDLPAASLATAPSTKRSHERDSASDSGEEPEAKRTKNEETVTASLNHAQGRSARRNGRQNKEGRQVNEYGMQTMFPGIDDVDSSDDATRDALAYLRSVRSEAAGIPNLLCAPPPALEEDDSDCSLSSDGRGEASVVYTDGTWIAFDNRAAGSFLDDWSDHSVDLDPQEQYYKKLLLRYMSLRRTLAHANPGELAERSDDSIEAPRTSSQWQYALNHEYPTPARLCQLDERGVWHGLGHCARSLQRQEYITKRMGCWIWALLAVTREIGTLEHWKVGWIRDLGFNASRLGSSIRSGAFDPVKACPGVEEIDGWDVGSGVESDCGNGIEDSVPSPRSIKSPPRTSNGDDFDNSADMSISEADEGEVQEAAILAEVKPLAKNPSAGELSEGELPEDKPSEDKPSEGDLLEKEEILAVEIPAGVKPLAKNPSAGELSEGELSEDKPLEDKPSALQEARARLLAQLGDRLIQPQANSLPQSHHAPSTSTQFHHRSPRKPGRHRHNGKVCTKPSCGYSGPRRKAHQKAGLRAAHGPSFESTASTPPAERAFPSREEAERQRQHMREQQLVKSESGPNVGIAEDAKAPPEPTPQPLQTSSEVKTEVASPPPQVFHTRTQAEAHRSQEIGLESPTPTPEEEEHSPRNVKSESQTSVSVDDTAAAKPTFGEAEYNTRFTIDMILTVVGECYGQRDLLECRGRWAP</sequence>
<feature type="region of interest" description="Disordered" evidence="1">
    <location>
        <begin position="1"/>
        <end position="102"/>
    </location>
</feature>
<comment type="caution">
    <text evidence="2">The sequence shown here is derived from an EMBL/GenBank/DDBJ whole genome shotgun (WGS) entry which is preliminary data.</text>
</comment>
<gene>
    <name evidence="2" type="ORF">BDV95DRAFT_610997</name>
</gene>
<dbReference type="Proteomes" id="UP000481861">
    <property type="component" value="Unassembled WGS sequence"/>
</dbReference>
<dbReference type="EMBL" id="JAADJZ010000024">
    <property type="protein sequence ID" value="KAF2867125.1"/>
    <property type="molecule type" value="Genomic_DNA"/>
</dbReference>
<feature type="region of interest" description="Disordered" evidence="1">
    <location>
        <begin position="410"/>
        <end position="694"/>
    </location>
</feature>
<dbReference type="Pfam" id="PF04938">
    <property type="entry name" value="SIP1"/>
    <property type="match status" value="1"/>
</dbReference>
<dbReference type="OrthoDB" id="428895at2759"/>
<feature type="compositionally biased region" description="Basic and acidic residues" evidence="1">
    <location>
        <begin position="474"/>
        <end position="483"/>
    </location>
</feature>
<dbReference type="InterPro" id="IPR035426">
    <property type="entry name" value="Gemin2/Brr1"/>
</dbReference>
<dbReference type="Gene3D" id="1.20.58.1070">
    <property type="match status" value="1"/>
</dbReference>
<organism evidence="2 3">
    <name type="scientific">Massariosphaeria phaeospora</name>
    <dbReference type="NCBI Taxonomy" id="100035"/>
    <lineage>
        <taxon>Eukaryota</taxon>
        <taxon>Fungi</taxon>
        <taxon>Dikarya</taxon>
        <taxon>Ascomycota</taxon>
        <taxon>Pezizomycotina</taxon>
        <taxon>Dothideomycetes</taxon>
        <taxon>Pleosporomycetidae</taxon>
        <taxon>Pleosporales</taxon>
        <taxon>Pleosporales incertae sedis</taxon>
        <taxon>Massariosphaeria</taxon>
    </lineage>
</organism>
<feature type="compositionally biased region" description="Polar residues" evidence="1">
    <location>
        <begin position="504"/>
        <end position="521"/>
    </location>
</feature>
<feature type="compositionally biased region" description="Basic residues" evidence="1">
    <location>
        <begin position="522"/>
        <end position="537"/>
    </location>
</feature>
<protein>
    <submittedName>
        <fullName evidence="2">Uncharacterized protein</fullName>
    </submittedName>
</protein>
<feature type="compositionally biased region" description="Polar residues" evidence="1">
    <location>
        <begin position="76"/>
        <end position="85"/>
    </location>
</feature>
<feature type="compositionally biased region" description="Basic and acidic residues" evidence="1">
    <location>
        <begin position="427"/>
        <end position="447"/>
    </location>
</feature>
<reference evidence="2 3" key="1">
    <citation type="submission" date="2020-01" db="EMBL/GenBank/DDBJ databases">
        <authorList>
            <consortium name="DOE Joint Genome Institute"/>
            <person name="Haridas S."/>
            <person name="Albert R."/>
            <person name="Binder M."/>
            <person name="Bloem J."/>
            <person name="Labutti K."/>
            <person name="Salamov A."/>
            <person name="Andreopoulos B."/>
            <person name="Baker S.E."/>
            <person name="Barry K."/>
            <person name="Bills G."/>
            <person name="Bluhm B.H."/>
            <person name="Cannon C."/>
            <person name="Castanera R."/>
            <person name="Culley D.E."/>
            <person name="Daum C."/>
            <person name="Ezra D."/>
            <person name="Gonzalez J.B."/>
            <person name="Henrissat B."/>
            <person name="Kuo A."/>
            <person name="Liang C."/>
            <person name="Lipzen A."/>
            <person name="Lutzoni F."/>
            <person name="Magnuson J."/>
            <person name="Mondo S."/>
            <person name="Nolan M."/>
            <person name="Ohm R."/>
            <person name="Pangilinan J."/>
            <person name="Park H.-J.H."/>
            <person name="Ramirez L."/>
            <person name="Alfaro M."/>
            <person name="Sun H."/>
            <person name="Tritt A."/>
            <person name="Yoshinaga Y."/>
            <person name="Zwiers L.-H.L."/>
            <person name="Turgeon B.G."/>
            <person name="Goodwin S.B."/>
            <person name="Spatafora J.W."/>
            <person name="Crous P.W."/>
            <person name="Grigoriev I.V."/>
        </authorList>
    </citation>
    <scope>NUCLEOTIDE SEQUENCE [LARGE SCALE GENOMIC DNA]</scope>
    <source>
        <strain evidence="2 3">CBS 611.86</strain>
    </source>
</reference>
<feature type="compositionally biased region" description="Basic and acidic residues" evidence="1">
    <location>
        <begin position="581"/>
        <end position="598"/>
    </location>
</feature>
<evidence type="ECO:0000313" key="2">
    <source>
        <dbReference type="EMBL" id="KAF2867125.1"/>
    </source>
</evidence>
<keyword evidence="3" id="KW-1185">Reference proteome</keyword>
<dbReference type="GO" id="GO:0000387">
    <property type="term" value="P:spliceosomal snRNP assembly"/>
    <property type="evidence" value="ECO:0007669"/>
    <property type="project" value="InterPro"/>
</dbReference>
<name>A0A7C8MHC9_9PLEO</name>